<keyword evidence="3" id="KW-0238">DNA-binding</keyword>
<keyword evidence="4" id="KW-0804">Transcription</keyword>
<dbReference type="Gene3D" id="6.10.140.850">
    <property type="match status" value="1"/>
</dbReference>
<feature type="compositionally biased region" description="Basic residues" evidence="5">
    <location>
        <begin position="135"/>
        <end position="144"/>
    </location>
</feature>
<reference evidence="6 7" key="1">
    <citation type="submission" date="2017-09" db="EMBL/GenBank/DDBJ databases">
        <title>Bacterial strain isolated from the female urinary microbiota.</title>
        <authorList>
            <person name="Thomas-White K."/>
            <person name="Kumar N."/>
            <person name="Forster S."/>
            <person name="Putonti C."/>
            <person name="Lawley T."/>
            <person name="Wolfe A.J."/>
        </authorList>
    </citation>
    <scope>NUCLEOTIDE SEQUENCE [LARGE SCALE GENOMIC DNA]</scope>
    <source>
        <strain evidence="6 7">UMB0680</strain>
    </source>
</reference>
<sequence length="144" mass="16425">MTGLNSRRERGELEAAVMEILWDADEQLSANDVSERFAGRKPNYSTIMTTLERLERKDMVVRSDPSPRKIRFRAAQTRDVYASDRMVSVLSSSGDRQKTLMAFAGHLSDTDLDVLRSSLQQAQTRHARKDAARAAARKRDRRRS</sequence>
<dbReference type="InterPro" id="IPR005650">
    <property type="entry name" value="BlaI_family"/>
</dbReference>
<feature type="region of interest" description="Disordered" evidence="5">
    <location>
        <begin position="118"/>
        <end position="144"/>
    </location>
</feature>
<dbReference type="Pfam" id="PF03965">
    <property type="entry name" value="Penicillinase_R"/>
    <property type="match status" value="1"/>
</dbReference>
<evidence type="ECO:0000256" key="1">
    <source>
        <dbReference type="ARBA" id="ARBA00011046"/>
    </source>
</evidence>
<evidence type="ECO:0000256" key="4">
    <source>
        <dbReference type="ARBA" id="ARBA00023163"/>
    </source>
</evidence>
<dbReference type="OrthoDB" id="9813987at2"/>
<keyword evidence="2" id="KW-0805">Transcription regulation</keyword>
<protein>
    <submittedName>
        <fullName evidence="6">CopY family transcriptional regulator</fullName>
    </submittedName>
</protein>
<evidence type="ECO:0000256" key="3">
    <source>
        <dbReference type="ARBA" id="ARBA00023125"/>
    </source>
</evidence>
<comment type="caution">
    <text evidence="6">The sequence shown here is derived from an EMBL/GenBank/DDBJ whole genome shotgun (WGS) entry which is preliminary data.</text>
</comment>
<dbReference type="GO" id="GO:0045892">
    <property type="term" value="P:negative regulation of DNA-templated transcription"/>
    <property type="evidence" value="ECO:0007669"/>
    <property type="project" value="InterPro"/>
</dbReference>
<dbReference type="InterPro" id="IPR036388">
    <property type="entry name" value="WH-like_DNA-bd_sf"/>
</dbReference>
<accession>A0A2N6PKD4</accession>
<dbReference type="InterPro" id="IPR036390">
    <property type="entry name" value="WH_DNA-bd_sf"/>
</dbReference>
<dbReference type="EMBL" id="PNFZ01000001">
    <property type="protein sequence ID" value="PMB99134.1"/>
    <property type="molecule type" value="Genomic_DNA"/>
</dbReference>
<dbReference type="GO" id="GO:0003677">
    <property type="term" value="F:DNA binding"/>
    <property type="evidence" value="ECO:0007669"/>
    <property type="project" value="UniProtKB-KW"/>
</dbReference>
<name>A0A2N6PKD4_9MICO</name>
<dbReference type="SUPFAM" id="SSF46785">
    <property type="entry name" value="Winged helix' DNA-binding domain"/>
    <property type="match status" value="1"/>
</dbReference>
<evidence type="ECO:0000313" key="7">
    <source>
        <dbReference type="Proteomes" id="UP000235703"/>
    </source>
</evidence>
<organism evidence="6 7">
    <name type="scientific">Brevibacterium luteolum</name>
    <dbReference type="NCBI Taxonomy" id="199591"/>
    <lineage>
        <taxon>Bacteria</taxon>
        <taxon>Bacillati</taxon>
        <taxon>Actinomycetota</taxon>
        <taxon>Actinomycetes</taxon>
        <taxon>Micrococcales</taxon>
        <taxon>Brevibacteriaceae</taxon>
        <taxon>Brevibacterium</taxon>
    </lineage>
</organism>
<dbReference type="AlphaFoldDB" id="A0A2N6PKD4"/>
<keyword evidence="7" id="KW-1185">Reference proteome</keyword>
<dbReference type="Gene3D" id="1.10.10.10">
    <property type="entry name" value="Winged helix-like DNA-binding domain superfamily/Winged helix DNA-binding domain"/>
    <property type="match status" value="1"/>
</dbReference>
<comment type="similarity">
    <text evidence="1">Belongs to the BlaI transcriptional regulatory family.</text>
</comment>
<dbReference type="RefSeq" id="WP_102159899.1">
    <property type="nucleotide sequence ID" value="NZ_PNFZ01000001.1"/>
</dbReference>
<evidence type="ECO:0000256" key="2">
    <source>
        <dbReference type="ARBA" id="ARBA00023015"/>
    </source>
</evidence>
<evidence type="ECO:0000256" key="5">
    <source>
        <dbReference type="SAM" id="MobiDB-lite"/>
    </source>
</evidence>
<gene>
    <name evidence="6" type="ORF">CJ198_00920</name>
</gene>
<dbReference type="Proteomes" id="UP000235703">
    <property type="component" value="Unassembled WGS sequence"/>
</dbReference>
<evidence type="ECO:0000313" key="6">
    <source>
        <dbReference type="EMBL" id="PMB99134.1"/>
    </source>
</evidence>
<proteinExistence type="inferred from homology"/>